<protein>
    <recommendedName>
        <fullName evidence="3">PIN domain-containing protein</fullName>
    </recommendedName>
</protein>
<keyword evidence="2" id="KW-1185">Reference proteome</keyword>
<dbReference type="AlphaFoldDB" id="A0A017HIA0"/>
<organism evidence="1 2">
    <name type="scientific">Rubellimicrobium mesophilum DSM 19309</name>
    <dbReference type="NCBI Taxonomy" id="442562"/>
    <lineage>
        <taxon>Bacteria</taxon>
        <taxon>Pseudomonadati</taxon>
        <taxon>Pseudomonadota</taxon>
        <taxon>Alphaproteobacteria</taxon>
        <taxon>Rhodobacterales</taxon>
        <taxon>Roseobacteraceae</taxon>
        <taxon>Rubellimicrobium</taxon>
    </lineage>
</organism>
<dbReference type="Proteomes" id="UP000019666">
    <property type="component" value="Unassembled WGS sequence"/>
</dbReference>
<evidence type="ECO:0000313" key="2">
    <source>
        <dbReference type="Proteomes" id="UP000019666"/>
    </source>
</evidence>
<dbReference type="RefSeq" id="WP_037279825.1">
    <property type="nucleotide sequence ID" value="NZ_KK088565.1"/>
</dbReference>
<evidence type="ECO:0008006" key="3">
    <source>
        <dbReference type="Google" id="ProtNLM"/>
    </source>
</evidence>
<accession>A0A017HIA0</accession>
<gene>
    <name evidence="1" type="ORF">Rumeso_04427</name>
</gene>
<dbReference type="EMBL" id="AOSK01000124">
    <property type="protein sequence ID" value="EYD74056.1"/>
    <property type="molecule type" value="Genomic_DNA"/>
</dbReference>
<dbReference type="Gene3D" id="3.40.50.11980">
    <property type="match status" value="1"/>
</dbReference>
<evidence type="ECO:0000313" key="1">
    <source>
        <dbReference type="EMBL" id="EYD74056.1"/>
    </source>
</evidence>
<name>A0A017HIA0_9RHOB</name>
<sequence>MALMLFDASIGWTTLQRDIGEGELAQVLGLGPDRVQMVPTGSQADAFLIGYAQRNAVPIVTNDRFRDRLNPDLDLRLVKGMIIGGQAVIDPVIG</sequence>
<reference evidence="1 2" key="1">
    <citation type="submission" date="2013-02" db="EMBL/GenBank/DDBJ databases">
        <authorList>
            <person name="Fiebig A."/>
            <person name="Goeker M."/>
            <person name="Klenk H.-P.P."/>
        </authorList>
    </citation>
    <scope>NUCLEOTIDE SEQUENCE [LARGE SCALE GENOMIC DNA]</scope>
    <source>
        <strain evidence="1 2">DSM 19309</strain>
    </source>
</reference>
<comment type="caution">
    <text evidence="1">The sequence shown here is derived from an EMBL/GenBank/DDBJ whole genome shotgun (WGS) entry which is preliminary data.</text>
</comment>
<dbReference type="HOGENOM" id="CLU_2384339_0_0_5"/>
<proteinExistence type="predicted"/>